<evidence type="ECO:0000313" key="4">
    <source>
        <dbReference type="Proteomes" id="UP000199144"/>
    </source>
</evidence>
<dbReference type="OrthoDB" id="8448547at2"/>
<evidence type="ECO:0000256" key="1">
    <source>
        <dbReference type="SAM" id="Coils"/>
    </source>
</evidence>
<protein>
    <submittedName>
        <fullName evidence="3">Phage tail tape measure protein, lambda family</fullName>
    </submittedName>
</protein>
<proteinExistence type="predicted"/>
<evidence type="ECO:0000313" key="3">
    <source>
        <dbReference type="EMBL" id="SFL55614.1"/>
    </source>
</evidence>
<dbReference type="RefSeq" id="WP_093090835.1">
    <property type="nucleotide sequence ID" value="NZ_FOTQ01000001.1"/>
</dbReference>
<name>A0A1I4IMU4_9RHOB</name>
<organism evidence="3 4">
    <name type="scientific">Shimia aestuarii</name>
    <dbReference type="NCBI Taxonomy" id="254406"/>
    <lineage>
        <taxon>Bacteria</taxon>
        <taxon>Pseudomonadati</taxon>
        <taxon>Pseudomonadota</taxon>
        <taxon>Alphaproteobacteria</taxon>
        <taxon>Rhodobacterales</taxon>
        <taxon>Roseobacteraceae</taxon>
    </lineage>
</organism>
<dbReference type="Proteomes" id="UP000199144">
    <property type="component" value="Unassembled WGS sequence"/>
</dbReference>
<reference evidence="3 4" key="1">
    <citation type="submission" date="2016-10" db="EMBL/GenBank/DDBJ databases">
        <authorList>
            <person name="de Groot N.N."/>
        </authorList>
    </citation>
    <scope>NUCLEOTIDE SEQUENCE [LARGE SCALE GENOMIC DNA]</scope>
    <source>
        <strain evidence="3 4">DSM 15283</strain>
    </source>
</reference>
<keyword evidence="4" id="KW-1185">Reference proteome</keyword>
<gene>
    <name evidence="3" type="ORF">SAMN04488042_101669</name>
</gene>
<dbReference type="EMBL" id="FOTQ01000001">
    <property type="protein sequence ID" value="SFL55614.1"/>
    <property type="molecule type" value="Genomic_DNA"/>
</dbReference>
<dbReference type="Pfam" id="PF09718">
    <property type="entry name" value="Tape_meas_lam_C"/>
    <property type="match status" value="1"/>
</dbReference>
<feature type="domain" description="Bacteriophage tail tape measure C-terminal" evidence="2">
    <location>
        <begin position="342"/>
        <end position="400"/>
    </location>
</feature>
<dbReference type="InterPro" id="IPR006431">
    <property type="entry name" value="Phage_tape_meas_C"/>
</dbReference>
<accession>A0A1I4IMU4</accession>
<feature type="coiled-coil region" evidence="1">
    <location>
        <begin position="9"/>
        <end position="43"/>
    </location>
</feature>
<keyword evidence="1" id="KW-0175">Coiled coil</keyword>
<evidence type="ECO:0000259" key="2">
    <source>
        <dbReference type="Pfam" id="PF09718"/>
    </source>
</evidence>
<feature type="coiled-coil region" evidence="1">
    <location>
        <begin position="122"/>
        <end position="181"/>
    </location>
</feature>
<sequence length="535" mass="57232">MQITETTHIMTLDVRAERMVKALDAAEKELGQLSRKFDESQRRGQAFTKQIANTNRALKSNGRFAQQAGVQFGDLMVQIGGGQNALLAFSQQANQLGAFMAGPWGIGFTVATGLLAAFAGKLGKSSEEADELRKKLEAAEKATADLVRETERLRSGDSREVQNLREIIAAEQERLRINEAQERTTTNTLRLNSERIEILRTIRQAEADLAAQFNAEEEARAVNDLLEAREGLLNGFFGIYGSIAGRLDEIWKGEKAITDELSKRLGIAYEYAGLIRAASEAEKAMGLDAFGGYGDWRYDLPQTIRPPAPDTGTTTGGGGATGGDVVDDVQRVIDKLIEAERQADQFGQSMTDAFAGVASSALDDFVDGLVTGELAFKDFARSVLQDLAKIMVRAIIVNTLMSAFGGIPGNPTNTVQSIVQGLAGVSRFSKGGVVSGPTLFPMSGGAGLMGEAGPEAIVPLQRDGSGNLGVGASPVVIHNYTGAQVQVEDREGERHVIIGQALEAVRNDFSKSMASGQGTFARALEAGYPVRRKAT</sequence>
<dbReference type="AlphaFoldDB" id="A0A1I4IMU4"/>
<dbReference type="STRING" id="254406.SAMN04488042_101669"/>